<name>A0A1H3TP60_9ACTN</name>
<dbReference type="Proteomes" id="UP000199632">
    <property type="component" value="Unassembled WGS sequence"/>
</dbReference>
<sequence length="355" mass="38616">MMETPRTAELLAAYFDLRSDRGPLHARVLCVMGRNLLRGQPIPACQSVTHSTLRYSIRMDAPHLPLIDDPRALPPHDRSPEWAHLCGLTDNWEALPVGDRLRVARVLHKLGFWATLLKLPATGDEERDRHHQRALTRLRHIAEAKLQGDDSGVVPPEMYDDYAATASDEDAPREERVSAAVNLAVQHGRSDRDPKKVAHWAGAAQDLLVHAPPGSLSLRLASAAWRAISFMPFYQGDHTATAAMLDEAERLAVAAVDRATDDDRVIAVENLRVLYGTRGAAAAVAGDSAAVAGDSAAATAFYRRAVDLDAEDPQTHVTLGDHLVRTGDLEAAHDAFAIAAQLGAPCTRYARERTG</sequence>
<dbReference type="AlphaFoldDB" id="A0A1H3TP60"/>
<organism evidence="1 2">
    <name type="scientific">Asanoa ishikariensis</name>
    <dbReference type="NCBI Taxonomy" id="137265"/>
    <lineage>
        <taxon>Bacteria</taxon>
        <taxon>Bacillati</taxon>
        <taxon>Actinomycetota</taxon>
        <taxon>Actinomycetes</taxon>
        <taxon>Micromonosporales</taxon>
        <taxon>Micromonosporaceae</taxon>
        <taxon>Asanoa</taxon>
    </lineage>
</organism>
<dbReference type="OrthoDB" id="3699861at2"/>
<reference evidence="2" key="1">
    <citation type="submission" date="2016-10" db="EMBL/GenBank/DDBJ databases">
        <authorList>
            <person name="Varghese N."/>
            <person name="Submissions S."/>
        </authorList>
    </citation>
    <scope>NUCLEOTIDE SEQUENCE [LARGE SCALE GENOMIC DNA]</scope>
    <source>
        <strain evidence="2">DSM 44718</strain>
    </source>
</reference>
<dbReference type="Gene3D" id="1.25.40.10">
    <property type="entry name" value="Tetratricopeptide repeat domain"/>
    <property type="match status" value="1"/>
</dbReference>
<evidence type="ECO:0000313" key="1">
    <source>
        <dbReference type="EMBL" id="SDZ51807.1"/>
    </source>
</evidence>
<evidence type="ECO:0008006" key="3">
    <source>
        <dbReference type="Google" id="ProtNLM"/>
    </source>
</evidence>
<dbReference type="InterPro" id="IPR011990">
    <property type="entry name" value="TPR-like_helical_dom_sf"/>
</dbReference>
<dbReference type="SUPFAM" id="SSF48452">
    <property type="entry name" value="TPR-like"/>
    <property type="match status" value="1"/>
</dbReference>
<dbReference type="STRING" id="137265.SAMN05421684_6110"/>
<protein>
    <recommendedName>
        <fullName evidence="3">Tetratricopeptide repeat-containing protein</fullName>
    </recommendedName>
</protein>
<evidence type="ECO:0000313" key="2">
    <source>
        <dbReference type="Proteomes" id="UP000199632"/>
    </source>
</evidence>
<dbReference type="RefSeq" id="WP_143049946.1">
    <property type="nucleotide sequence ID" value="NZ_BOND01000001.1"/>
</dbReference>
<keyword evidence="2" id="KW-1185">Reference proteome</keyword>
<proteinExistence type="predicted"/>
<gene>
    <name evidence="1" type="ORF">SAMN05421684_6110</name>
</gene>
<accession>A0A1H3TP60</accession>
<dbReference type="EMBL" id="FNQB01000003">
    <property type="protein sequence ID" value="SDZ51807.1"/>
    <property type="molecule type" value="Genomic_DNA"/>
</dbReference>